<keyword evidence="8" id="KW-1185">Reference proteome</keyword>
<evidence type="ECO:0000256" key="6">
    <source>
        <dbReference type="SAM" id="SignalP"/>
    </source>
</evidence>
<dbReference type="FunFam" id="3.20.20.80:FF:000020">
    <property type="entry name" value="Beta-glucosidase 12"/>
    <property type="match status" value="1"/>
</dbReference>
<keyword evidence="4" id="KW-1015">Disulfide bond</keyword>
<name>A0AAV8GZX1_9POAL</name>
<feature type="signal peptide" evidence="6">
    <location>
        <begin position="1"/>
        <end position="26"/>
    </location>
</feature>
<dbReference type="PANTHER" id="PTHR10353">
    <property type="entry name" value="GLYCOSYL HYDROLASE"/>
    <property type="match status" value="1"/>
</dbReference>
<dbReference type="GO" id="GO:0005975">
    <property type="term" value="P:carbohydrate metabolic process"/>
    <property type="evidence" value="ECO:0007669"/>
    <property type="project" value="InterPro"/>
</dbReference>
<protein>
    <submittedName>
        <fullName evidence="7">Beta glucosidase 17</fullName>
    </submittedName>
</protein>
<dbReference type="EMBL" id="JAMFTS010000001">
    <property type="protein sequence ID" value="KAJ4811198.1"/>
    <property type="molecule type" value="Genomic_DNA"/>
</dbReference>
<accession>A0AAV8GZX1</accession>
<dbReference type="GO" id="GO:0033907">
    <property type="term" value="F:beta-D-fucosidase activity"/>
    <property type="evidence" value="ECO:0007669"/>
    <property type="project" value="UniProtKB-ARBA"/>
</dbReference>
<dbReference type="AlphaFoldDB" id="A0AAV8GZX1"/>
<evidence type="ECO:0000256" key="3">
    <source>
        <dbReference type="ARBA" id="ARBA00022801"/>
    </source>
</evidence>
<dbReference type="GO" id="GO:0004565">
    <property type="term" value="F:beta-galactosidase activity"/>
    <property type="evidence" value="ECO:0007669"/>
    <property type="project" value="UniProtKB-ARBA"/>
</dbReference>
<feature type="chain" id="PRO_5043753890" evidence="6">
    <location>
        <begin position="27"/>
        <end position="523"/>
    </location>
</feature>
<dbReference type="InterPro" id="IPR033132">
    <property type="entry name" value="GH_1_N_CS"/>
</dbReference>
<dbReference type="GO" id="GO:0008422">
    <property type="term" value="F:beta-glucosidase activity"/>
    <property type="evidence" value="ECO:0007669"/>
    <property type="project" value="UniProtKB-ARBA"/>
</dbReference>
<keyword evidence="3" id="KW-0378">Hydrolase</keyword>
<sequence>MAKGTGVGVLLCIFIIFAAFLENGYCGNFNRSSFPAGFVFGTASAAYQYEGAAKVGGRGPSIWDTFSHEHPERISDGTNGDVAIEFYYRYKTPSRVSNLRHFNQGVKEDIQRLKQLGVDAFRFSIAWPRVLPKGSLRGGVNQEGINFYNNLINEVVANGLKPFVTIFHWDLPQALEDEYKGFLSERITQDYVDYANILFKEFGDRVKHWITFNEPFSFCSFGYTTGAFAPGRCSLWENSKCEPGDSGREPYTACHNLLLAHSDAVKLYKDKYQPVQKGQIGITIVSHWFLPYSSSKADVAAVERSLDFMYGWFLDPLTRGEYPRSMRSILGNRLPKFTKEQSELVKGSYDFIGVNYYASVYAKNNPARNSLRQSYNTDPEANQTGTNSRGVLLGPQPIESPWFYIYPPGLRSLLLYTKAKYNNPIIYITENGVTTYRNDSVPIAEALQDDIRIDYHSRHLMNVHSAIREGADVRGYFAWNFMDDYEWNSGYTLRFGLYYVDFKDNLKRYPKKSAYWFSHFLKK</sequence>
<dbReference type="PANTHER" id="PTHR10353:SF334">
    <property type="entry name" value="BETA-GLUCOSIDASE 29"/>
    <property type="match status" value="1"/>
</dbReference>
<dbReference type="InterPro" id="IPR017853">
    <property type="entry name" value="GH"/>
</dbReference>
<evidence type="ECO:0000256" key="2">
    <source>
        <dbReference type="ARBA" id="ARBA00022729"/>
    </source>
</evidence>
<dbReference type="PRINTS" id="PR00131">
    <property type="entry name" value="GLHYDRLASE1"/>
</dbReference>
<proteinExistence type="inferred from homology"/>
<evidence type="ECO:0000256" key="5">
    <source>
        <dbReference type="RuleBase" id="RU003690"/>
    </source>
</evidence>
<dbReference type="InterPro" id="IPR001360">
    <property type="entry name" value="Glyco_hydro_1"/>
</dbReference>
<comment type="caution">
    <text evidence="7">The sequence shown here is derived from an EMBL/GenBank/DDBJ whole genome shotgun (WGS) entry which is preliminary data.</text>
</comment>
<evidence type="ECO:0000313" key="7">
    <source>
        <dbReference type="EMBL" id="KAJ4811198.1"/>
    </source>
</evidence>
<organism evidence="7 8">
    <name type="scientific">Rhynchospora pubera</name>
    <dbReference type="NCBI Taxonomy" id="906938"/>
    <lineage>
        <taxon>Eukaryota</taxon>
        <taxon>Viridiplantae</taxon>
        <taxon>Streptophyta</taxon>
        <taxon>Embryophyta</taxon>
        <taxon>Tracheophyta</taxon>
        <taxon>Spermatophyta</taxon>
        <taxon>Magnoliopsida</taxon>
        <taxon>Liliopsida</taxon>
        <taxon>Poales</taxon>
        <taxon>Cyperaceae</taxon>
        <taxon>Cyperoideae</taxon>
        <taxon>Rhynchosporeae</taxon>
        <taxon>Rhynchospora</taxon>
    </lineage>
</organism>
<dbReference type="Pfam" id="PF00232">
    <property type="entry name" value="Glyco_hydro_1"/>
    <property type="match status" value="1"/>
</dbReference>
<dbReference type="Proteomes" id="UP001140206">
    <property type="component" value="Chromosome 1"/>
</dbReference>
<gene>
    <name evidence="7" type="ORF">LUZ62_023764</name>
</gene>
<evidence type="ECO:0000256" key="1">
    <source>
        <dbReference type="ARBA" id="ARBA00010838"/>
    </source>
</evidence>
<keyword evidence="2 6" id="KW-0732">Signal</keyword>
<dbReference type="Gene3D" id="3.20.20.80">
    <property type="entry name" value="Glycosidases"/>
    <property type="match status" value="1"/>
</dbReference>
<evidence type="ECO:0000313" key="8">
    <source>
        <dbReference type="Proteomes" id="UP001140206"/>
    </source>
</evidence>
<evidence type="ECO:0000256" key="4">
    <source>
        <dbReference type="ARBA" id="ARBA00023157"/>
    </source>
</evidence>
<dbReference type="SUPFAM" id="SSF51445">
    <property type="entry name" value="(Trans)glycosidases"/>
    <property type="match status" value="1"/>
</dbReference>
<comment type="similarity">
    <text evidence="1 5">Belongs to the glycosyl hydrolase 1 family.</text>
</comment>
<dbReference type="PROSITE" id="PS00653">
    <property type="entry name" value="GLYCOSYL_HYDROL_F1_2"/>
    <property type="match status" value="1"/>
</dbReference>
<reference evidence="7" key="1">
    <citation type="submission" date="2022-08" db="EMBL/GenBank/DDBJ databases">
        <authorList>
            <person name="Marques A."/>
        </authorList>
    </citation>
    <scope>NUCLEOTIDE SEQUENCE</scope>
    <source>
        <strain evidence="7">RhyPub2mFocal</strain>
        <tissue evidence="7">Leaves</tissue>
    </source>
</reference>